<dbReference type="SUPFAM" id="SSF159501">
    <property type="entry name" value="EreA/ChaN-like"/>
    <property type="match status" value="1"/>
</dbReference>
<comment type="caution">
    <text evidence="4">The sequence shown here is derived from an EMBL/GenBank/DDBJ whole genome shotgun (WGS) entry which is preliminary data.</text>
</comment>
<feature type="compositionally biased region" description="Basic and acidic residues" evidence="1">
    <location>
        <begin position="361"/>
        <end position="375"/>
    </location>
</feature>
<dbReference type="EMBL" id="QFOD01000034">
    <property type="protein sequence ID" value="PZP27160.1"/>
    <property type="molecule type" value="Genomic_DNA"/>
</dbReference>
<feature type="transmembrane region" description="Helical" evidence="2">
    <location>
        <begin position="47"/>
        <end position="67"/>
    </location>
</feature>
<proteinExistence type="predicted"/>
<evidence type="ECO:0000256" key="2">
    <source>
        <dbReference type="SAM" id="Phobius"/>
    </source>
</evidence>
<protein>
    <recommendedName>
        <fullName evidence="3">Haem-binding uptake Tiki superfamily ChaN domain-containing protein</fullName>
    </recommendedName>
</protein>
<dbReference type="InterPro" id="IPR007314">
    <property type="entry name" value="Cofac_haem-bd_dom"/>
</dbReference>
<feature type="transmembrane region" description="Helical" evidence="2">
    <location>
        <begin position="73"/>
        <end position="91"/>
    </location>
</feature>
<name>A0A2W5DFI6_9BURK</name>
<accession>A0A2W5DFI6</accession>
<feature type="domain" description="Haem-binding uptake Tiki superfamily ChaN" evidence="3">
    <location>
        <begin position="134"/>
        <end position="327"/>
    </location>
</feature>
<dbReference type="InterPro" id="IPR021762">
    <property type="entry name" value="DUF3325"/>
</dbReference>
<evidence type="ECO:0000259" key="3">
    <source>
        <dbReference type="Pfam" id="PF04187"/>
    </source>
</evidence>
<feature type="transmembrane region" description="Helical" evidence="2">
    <location>
        <begin position="98"/>
        <end position="119"/>
    </location>
</feature>
<dbReference type="Pfam" id="PF04187">
    <property type="entry name" value="Cofac_haem_bdg"/>
    <property type="match status" value="1"/>
</dbReference>
<organism evidence="4 5">
    <name type="scientific">Roseateles depolymerans</name>
    <dbReference type="NCBI Taxonomy" id="76731"/>
    <lineage>
        <taxon>Bacteria</taxon>
        <taxon>Pseudomonadati</taxon>
        <taxon>Pseudomonadota</taxon>
        <taxon>Betaproteobacteria</taxon>
        <taxon>Burkholderiales</taxon>
        <taxon>Sphaerotilaceae</taxon>
        <taxon>Roseateles</taxon>
    </lineage>
</organism>
<dbReference type="CDD" id="cd14727">
    <property type="entry name" value="ChanN-like"/>
    <property type="match status" value="1"/>
</dbReference>
<keyword evidence="2" id="KW-1133">Transmembrane helix</keyword>
<keyword evidence="2" id="KW-0472">Membrane</keyword>
<evidence type="ECO:0000313" key="4">
    <source>
        <dbReference type="EMBL" id="PZP27160.1"/>
    </source>
</evidence>
<gene>
    <name evidence="4" type="ORF">DI603_22535</name>
</gene>
<keyword evidence="2" id="KW-0812">Transmembrane</keyword>
<dbReference type="Pfam" id="PF11804">
    <property type="entry name" value="DUF3325"/>
    <property type="match status" value="1"/>
</dbReference>
<dbReference type="AlphaFoldDB" id="A0A2W5DFI6"/>
<sequence length="382" mass="41235">MSLPIVLTALIAFLLATTGWVALHLTVDAHHHRVFGTRIDAGRRLRLRAAGLACLACPMFLAVHAGWNASGLAWSLPLVAAGLSVVPCTVLRRWSPRAMPIAGSGALAAAALLTLPLAWGAAASPAPLVAARSSAPPLLLFGEVHDNVQQHALRLQVFKTLLDSGARPALLMEQFDREHQETIDHLRNASRGGVVDAQRLIDAATTPESRWAWELYRPYIELALAHDLPILAANVSRRDARLVAARGLAALGFDAAVPSDIARRQAELIVASHCGWVDEAQALPMAQAQIARDQFMARLLEQQLERGAVLFAGNGHVRRDFGVPRWLSPPARARAVSIGLLEEGDEDSGNAFDRAVTTPRQPREDPCASMRDKPVNAKQLRA</sequence>
<reference evidence="4 5" key="1">
    <citation type="submission" date="2017-08" db="EMBL/GenBank/DDBJ databases">
        <title>Infants hospitalized years apart are colonized by the same room-sourced microbial strains.</title>
        <authorList>
            <person name="Brooks B."/>
            <person name="Olm M.R."/>
            <person name="Firek B.A."/>
            <person name="Baker R."/>
            <person name="Thomas B.C."/>
            <person name="Morowitz M.J."/>
            <person name="Banfield J.F."/>
        </authorList>
    </citation>
    <scope>NUCLEOTIDE SEQUENCE [LARGE SCALE GENOMIC DNA]</scope>
    <source>
        <strain evidence="4">S2_012_000_R2_81</strain>
    </source>
</reference>
<dbReference type="Proteomes" id="UP000249633">
    <property type="component" value="Unassembled WGS sequence"/>
</dbReference>
<feature type="transmembrane region" description="Helical" evidence="2">
    <location>
        <begin position="6"/>
        <end position="27"/>
    </location>
</feature>
<feature type="region of interest" description="Disordered" evidence="1">
    <location>
        <begin position="344"/>
        <end position="382"/>
    </location>
</feature>
<evidence type="ECO:0000313" key="5">
    <source>
        <dbReference type="Proteomes" id="UP000249633"/>
    </source>
</evidence>
<evidence type="ECO:0000256" key="1">
    <source>
        <dbReference type="SAM" id="MobiDB-lite"/>
    </source>
</evidence>
<dbReference type="Gene3D" id="3.40.50.11550">
    <property type="match status" value="2"/>
</dbReference>